<name>A0A853EYT8_9GAMM</name>
<dbReference type="Pfam" id="PF08238">
    <property type="entry name" value="Sel1"/>
    <property type="match status" value="1"/>
</dbReference>
<accession>A0A853EYT8</accession>
<evidence type="ECO:0000256" key="1">
    <source>
        <dbReference type="SAM" id="SignalP"/>
    </source>
</evidence>
<gene>
    <name evidence="2" type="ORF">H0A76_00880</name>
</gene>
<feature type="signal peptide" evidence="1">
    <location>
        <begin position="1"/>
        <end position="19"/>
    </location>
</feature>
<dbReference type="SUPFAM" id="SSF81901">
    <property type="entry name" value="HCP-like"/>
    <property type="match status" value="1"/>
</dbReference>
<dbReference type="InterPro" id="IPR006597">
    <property type="entry name" value="Sel1-like"/>
</dbReference>
<proteinExistence type="predicted"/>
<dbReference type="RefSeq" id="WP_369151790.1">
    <property type="nucleotide sequence ID" value="NZ_OZ156464.1"/>
</dbReference>
<dbReference type="EMBL" id="JACCHT010000001">
    <property type="protein sequence ID" value="NYT26582.1"/>
    <property type="molecule type" value="Genomic_DNA"/>
</dbReference>
<dbReference type="AlphaFoldDB" id="A0A853EYT8"/>
<dbReference type="SMART" id="SM00671">
    <property type="entry name" value="SEL1"/>
    <property type="match status" value="1"/>
</dbReference>
<protein>
    <submittedName>
        <fullName evidence="2">SEL1-like repeat protein</fullName>
    </submittedName>
</protein>
<feature type="chain" id="PRO_5032911026" evidence="1">
    <location>
        <begin position="20"/>
        <end position="88"/>
    </location>
</feature>
<reference evidence="2 3" key="1">
    <citation type="submission" date="2020-05" db="EMBL/GenBank/DDBJ databases">
        <title>Horizontal transmission and recombination maintain forever young bacterial symbiont genomes.</title>
        <authorList>
            <person name="Russell S.L."/>
            <person name="Pepper-Tunick E."/>
            <person name="Svedberg J."/>
            <person name="Byrne A."/>
            <person name="Ruelas Castillo J."/>
            <person name="Vollmers C."/>
            <person name="Beinart R.A."/>
            <person name="Corbett-Detig R."/>
        </authorList>
    </citation>
    <scope>NUCLEOTIDE SEQUENCE [LARGE SCALE GENOMIC DNA]</scope>
    <source>
        <strain evidence="2">455</strain>
    </source>
</reference>
<evidence type="ECO:0000313" key="3">
    <source>
        <dbReference type="Proteomes" id="UP000568751"/>
    </source>
</evidence>
<keyword evidence="1" id="KW-0732">Signal</keyword>
<sequence length="88" mass="10154">MKKLFILLFSLSLSFTIQADFSSGMHDYKKGDFDSAFQEWLTLAEQKNHAVSQYNIAKMYKNGKGVKQSKKQALKWFKKAYSQGETFA</sequence>
<comment type="caution">
    <text evidence="2">The sequence shown here is derived from an EMBL/GenBank/DDBJ whole genome shotgun (WGS) entry which is preliminary data.</text>
</comment>
<organism evidence="2 3">
    <name type="scientific">Candidatus Thiodubiliella endoseptemdiera</name>
    <dbReference type="NCBI Taxonomy" id="2738886"/>
    <lineage>
        <taxon>Bacteria</taxon>
        <taxon>Pseudomonadati</taxon>
        <taxon>Pseudomonadota</taxon>
        <taxon>Gammaproteobacteria</taxon>
        <taxon>Candidatus Pseudothioglobaceae</taxon>
        <taxon>Candidatus Thiodubiliella</taxon>
    </lineage>
</organism>
<dbReference type="Gene3D" id="1.25.40.10">
    <property type="entry name" value="Tetratricopeptide repeat domain"/>
    <property type="match status" value="1"/>
</dbReference>
<evidence type="ECO:0000313" key="2">
    <source>
        <dbReference type="EMBL" id="NYT26582.1"/>
    </source>
</evidence>
<dbReference type="Proteomes" id="UP000568751">
    <property type="component" value="Unassembled WGS sequence"/>
</dbReference>
<dbReference type="InterPro" id="IPR011990">
    <property type="entry name" value="TPR-like_helical_dom_sf"/>
</dbReference>